<dbReference type="Pfam" id="PF07714">
    <property type="entry name" value="PK_Tyr_Ser-Thr"/>
    <property type="match status" value="1"/>
</dbReference>
<evidence type="ECO:0000256" key="4">
    <source>
        <dbReference type="SAM" id="Phobius"/>
    </source>
</evidence>
<dbReference type="Gene3D" id="1.10.510.10">
    <property type="entry name" value="Transferase(Phosphotransferase) domain 1"/>
    <property type="match status" value="1"/>
</dbReference>
<dbReference type="PROSITE" id="PS50011">
    <property type="entry name" value="PROTEIN_KINASE_DOM"/>
    <property type="match status" value="1"/>
</dbReference>
<dbReference type="AlphaFoldDB" id="A0A388M8H9"/>
<dbReference type="OrthoDB" id="6513151at2759"/>
<dbReference type="SMART" id="SM00220">
    <property type="entry name" value="S_TKc"/>
    <property type="match status" value="1"/>
</dbReference>
<accession>A0A388M8H9</accession>
<dbReference type="PROSITE" id="PS00108">
    <property type="entry name" value="PROTEIN_KINASE_ST"/>
    <property type="match status" value="1"/>
</dbReference>
<feature type="region of interest" description="Disordered" evidence="3">
    <location>
        <begin position="648"/>
        <end position="677"/>
    </location>
</feature>
<dbReference type="SUPFAM" id="SSF56112">
    <property type="entry name" value="Protein kinase-like (PK-like)"/>
    <property type="match status" value="1"/>
</dbReference>
<dbReference type="PANTHER" id="PTHR47989:SF47">
    <property type="entry name" value="SERINE_THREONINE-PROTEIN KINASE PBL28-RELATED"/>
    <property type="match status" value="1"/>
</dbReference>
<dbReference type="InterPro" id="IPR001245">
    <property type="entry name" value="Ser-Thr/Tyr_kinase_cat_dom"/>
</dbReference>
<dbReference type="InterPro" id="IPR011009">
    <property type="entry name" value="Kinase-like_dom_sf"/>
</dbReference>
<evidence type="ECO:0000313" key="7">
    <source>
        <dbReference type="Proteomes" id="UP000265515"/>
    </source>
</evidence>
<feature type="compositionally biased region" description="Low complexity" evidence="3">
    <location>
        <begin position="100"/>
        <end position="125"/>
    </location>
</feature>
<dbReference type="STRING" id="69332.A0A388M8H9"/>
<reference evidence="6 7" key="1">
    <citation type="journal article" date="2018" name="Cell">
        <title>The Chara Genome: Secondary Complexity and Implications for Plant Terrestrialization.</title>
        <authorList>
            <person name="Nishiyama T."/>
            <person name="Sakayama H."/>
            <person name="Vries J.D."/>
            <person name="Buschmann H."/>
            <person name="Saint-Marcoux D."/>
            <person name="Ullrich K.K."/>
            <person name="Haas F.B."/>
            <person name="Vanderstraeten L."/>
            <person name="Becker D."/>
            <person name="Lang D."/>
            <person name="Vosolsobe S."/>
            <person name="Rombauts S."/>
            <person name="Wilhelmsson P.K.I."/>
            <person name="Janitza P."/>
            <person name="Kern R."/>
            <person name="Heyl A."/>
            <person name="Rumpler F."/>
            <person name="Villalobos L.I.A.C."/>
            <person name="Clay J.M."/>
            <person name="Skokan R."/>
            <person name="Toyoda A."/>
            <person name="Suzuki Y."/>
            <person name="Kagoshima H."/>
            <person name="Schijlen E."/>
            <person name="Tajeshwar N."/>
            <person name="Catarino B."/>
            <person name="Hetherington A.J."/>
            <person name="Saltykova A."/>
            <person name="Bonnot C."/>
            <person name="Breuninger H."/>
            <person name="Symeonidi A."/>
            <person name="Radhakrishnan G.V."/>
            <person name="Van Nieuwerburgh F."/>
            <person name="Deforce D."/>
            <person name="Chang C."/>
            <person name="Karol K.G."/>
            <person name="Hedrich R."/>
            <person name="Ulvskov P."/>
            <person name="Glockner G."/>
            <person name="Delwiche C.F."/>
            <person name="Petrasek J."/>
            <person name="Van de Peer Y."/>
            <person name="Friml J."/>
            <person name="Beilby M."/>
            <person name="Dolan L."/>
            <person name="Kohara Y."/>
            <person name="Sugano S."/>
            <person name="Fujiyama A."/>
            <person name="Delaux P.-M."/>
            <person name="Quint M."/>
            <person name="TheiBen G."/>
            <person name="Hagemann M."/>
            <person name="Harholt J."/>
            <person name="Dunand C."/>
            <person name="Zachgo S."/>
            <person name="Langdale J."/>
            <person name="Maumus F."/>
            <person name="Straeten D.V.D."/>
            <person name="Gould S.B."/>
            <person name="Rensing S.A."/>
        </authorList>
    </citation>
    <scope>NUCLEOTIDE SEQUENCE [LARGE SCALE GENOMIC DNA]</scope>
    <source>
        <strain evidence="6 7">S276</strain>
    </source>
</reference>
<comment type="caution">
    <text evidence="6">The sequence shown here is derived from an EMBL/GenBank/DDBJ whole genome shotgun (WGS) entry which is preliminary data.</text>
</comment>
<feature type="compositionally biased region" description="Low complexity" evidence="3">
    <location>
        <begin position="53"/>
        <end position="93"/>
    </location>
</feature>
<keyword evidence="4" id="KW-0472">Membrane</keyword>
<dbReference type="GO" id="GO:0005524">
    <property type="term" value="F:ATP binding"/>
    <property type="evidence" value="ECO:0007669"/>
    <property type="project" value="UniProtKB-KW"/>
</dbReference>
<keyword evidence="1" id="KW-0547">Nucleotide-binding</keyword>
<dbReference type="Gramene" id="GBG90860">
    <property type="protein sequence ID" value="GBG90860"/>
    <property type="gene ID" value="CBR_g51366"/>
</dbReference>
<dbReference type="InterPro" id="IPR011042">
    <property type="entry name" value="6-blade_b-propeller_TolB-like"/>
</dbReference>
<evidence type="ECO:0000313" key="6">
    <source>
        <dbReference type="EMBL" id="GBG90860.1"/>
    </source>
</evidence>
<protein>
    <recommendedName>
        <fullName evidence="5">Protein kinase domain-containing protein</fullName>
    </recommendedName>
</protein>
<feature type="region of interest" description="Disordered" evidence="3">
    <location>
        <begin position="53"/>
        <end position="125"/>
    </location>
</feature>
<dbReference type="EMBL" id="BFEA01000847">
    <property type="protein sequence ID" value="GBG90860.1"/>
    <property type="molecule type" value="Genomic_DNA"/>
</dbReference>
<keyword evidence="2" id="KW-0067">ATP-binding</keyword>
<dbReference type="InterPro" id="IPR000719">
    <property type="entry name" value="Prot_kinase_dom"/>
</dbReference>
<feature type="domain" description="Protein kinase" evidence="5">
    <location>
        <begin position="707"/>
        <end position="1009"/>
    </location>
</feature>
<organism evidence="6 7">
    <name type="scientific">Chara braunii</name>
    <name type="common">Braun's stonewort</name>
    <dbReference type="NCBI Taxonomy" id="69332"/>
    <lineage>
        <taxon>Eukaryota</taxon>
        <taxon>Viridiplantae</taxon>
        <taxon>Streptophyta</taxon>
        <taxon>Charophyceae</taxon>
        <taxon>Charales</taxon>
        <taxon>Characeae</taxon>
        <taxon>Chara</taxon>
    </lineage>
</organism>
<feature type="compositionally biased region" description="Low complexity" evidence="3">
    <location>
        <begin position="574"/>
        <end position="605"/>
    </location>
</feature>
<sequence length="1021" mass="107102">MSGSSHAVEREEVQACGVMPAVTPIDLPGRWLLSPRRHVLAVGSVTSRAALSTSAASSAASSAPSSAAQSSGVPSTALPSSAAPSALLSSTPSSAPPPSAKSLSAPSPSAACSATPSSSASSAGPPAAAALPTALAFTTSSAIPFPTASPAAPPSSAVPSAALPLSAASPDAPPSFVASPALSTSGPKPQSGFVLSNTALLPSSRVVWFHTATPPFLFSRATKLSCGSFVYDLAFAALSTAFYVVLGEYCFTQDVITRHRESFWKADLAQANHDPNGLGHEELLSYWWPYVEGSGSAEQTPSIQYPGLNDSSLMASVDAMVLSRTEESLIVLSNPSVNPERAYSTISTLSTENGSRSSKSLTVTAAASLTFNPNKTKLYIALAHGPVRILSTPVDESGIPIDGAQWKEVRTFSPGDDHDIKAVMFSSQSFVSDERCLYFGDSENLRVWGIDPLASGTPDPVLVAGSGARGLVDKDGLNSSFNNLTNIVATPDGCNVFVIDYYYGVLRWLQLDSPCSLARSVTTVASYSGLQTLRLRQSGDDHCLYVGADDGSVTELKINVSHLHSCAPRPPSPGGDSSSSSNANGPASASSPPTSASPSGEPSGPKTTPRGPRNLALTVGIPLSLLAFLGLAACTSFLVFRKSRRDREEEQRKIISGTNGSGKLNTIPRAGSSSGAAGIERGDEGLHPSLVKEFSLEALSHCTQNFSESYRIGPGGAFGNVYWGSTDGNNELAIKVMTGSLTAEKRSMFVAEVNTLSRVHHANLIRLVGYCHEGNRSMLVYPYVPGGSLFARLHEREKAVPGKPSIPPLTLVERMSVALQIAKGLAYLHEGADPPVIHRDIKSSNVLLGDGSGEKLHVVVADFGLATMGERVFGTQRETVVKTLQMAGTFGYMAPEYMMGGILSDKNDVYAFGVIFLELLTGRRAVAKAPSGVGWVTLADWAKPLLSRVSVGVEMPCQILDPCLRDQAAGFRFSRMVTGTLDLASACLREDDRARPAMSGLVEKIGNLLNEAQINLRIANR</sequence>
<feature type="region of interest" description="Disordered" evidence="3">
    <location>
        <begin position="564"/>
        <end position="613"/>
    </location>
</feature>
<feature type="region of interest" description="Disordered" evidence="3">
    <location>
        <begin position="1"/>
        <end position="20"/>
    </location>
</feature>
<feature type="transmembrane region" description="Helical" evidence="4">
    <location>
        <begin position="615"/>
        <end position="640"/>
    </location>
</feature>
<evidence type="ECO:0000256" key="1">
    <source>
        <dbReference type="ARBA" id="ARBA00022741"/>
    </source>
</evidence>
<evidence type="ECO:0000256" key="2">
    <source>
        <dbReference type="ARBA" id="ARBA00022840"/>
    </source>
</evidence>
<name>A0A388M8H9_CHABU</name>
<dbReference type="InterPro" id="IPR008271">
    <property type="entry name" value="Ser/Thr_kinase_AS"/>
</dbReference>
<dbReference type="Gene3D" id="3.30.200.20">
    <property type="entry name" value="Phosphorylase Kinase, domain 1"/>
    <property type="match status" value="1"/>
</dbReference>
<proteinExistence type="predicted"/>
<gene>
    <name evidence="6" type="ORF">CBR_g51366</name>
</gene>
<dbReference type="PANTHER" id="PTHR47989">
    <property type="entry name" value="OS01G0750732 PROTEIN"/>
    <property type="match status" value="1"/>
</dbReference>
<keyword evidence="4" id="KW-0812">Transmembrane</keyword>
<dbReference type="Gene3D" id="2.120.10.30">
    <property type="entry name" value="TolB, C-terminal domain"/>
    <property type="match status" value="1"/>
</dbReference>
<dbReference type="Proteomes" id="UP000265515">
    <property type="component" value="Unassembled WGS sequence"/>
</dbReference>
<keyword evidence="4" id="KW-1133">Transmembrane helix</keyword>
<dbReference type="GO" id="GO:0004672">
    <property type="term" value="F:protein kinase activity"/>
    <property type="evidence" value="ECO:0007669"/>
    <property type="project" value="InterPro"/>
</dbReference>
<evidence type="ECO:0000259" key="5">
    <source>
        <dbReference type="PROSITE" id="PS50011"/>
    </source>
</evidence>
<keyword evidence="7" id="KW-1185">Reference proteome</keyword>
<evidence type="ECO:0000256" key="3">
    <source>
        <dbReference type="SAM" id="MobiDB-lite"/>
    </source>
</evidence>
<dbReference type="SUPFAM" id="SSF75011">
    <property type="entry name" value="3-carboxy-cis,cis-mucoante lactonizing enzyme"/>
    <property type="match status" value="1"/>
</dbReference>